<dbReference type="EMBL" id="MIJF01000019">
    <property type="protein sequence ID" value="OEF99580.1"/>
    <property type="molecule type" value="Genomic_DNA"/>
</dbReference>
<dbReference type="Proteomes" id="UP000243739">
    <property type="component" value="Unassembled WGS sequence"/>
</dbReference>
<feature type="domain" description="RDD" evidence="7">
    <location>
        <begin position="2"/>
        <end position="137"/>
    </location>
</feature>
<evidence type="ECO:0000259" key="7">
    <source>
        <dbReference type="Pfam" id="PF06271"/>
    </source>
</evidence>
<dbReference type="PANTHER" id="PTHR36115:SF9">
    <property type="entry name" value="LMO1584 PROTEIN"/>
    <property type="match status" value="1"/>
</dbReference>
<accession>A0A1D2YV51</accession>
<comment type="subcellular location">
    <subcellularLocation>
        <location evidence="1">Cell membrane</location>
        <topology evidence="1">Multi-pass membrane protein</topology>
    </subcellularLocation>
</comment>
<dbReference type="OrthoDB" id="9793824at2"/>
<dbReference type="RefSeq" id="WP_069656573.1">
    <property type="nucleotide sequence ID" value="NZ_MIJF01000019.1"/>
</dbReference>
<reference evidence="8 9" key="1">
    <citation type="submission" date="2016-09" db="EMBL/GenBank/DDBJ databases">
        <title>Draft genome sequence for the type strain of Vulcanibacillus modesticaldus BR, a strictly anaerobic, moderately thermophilic, and nitrate-reducing bacterium from deep sea-hydrothermal vents of the Mid-Atlantic Ridge.</title>
        <authorList>
            <person name="Abin C.A."/>
            <person name="Hollibaugh J.T."/>
        </authorList>
    </citation>
    <scope>NUCLEOTIDE SEQUENCE [LARGE SCALE GENOMIC DNA]</scope>
    <source>
        <strain evidence="8 9">BR</strain>
    </source>
</reference>
<evidence type="ECO:0000313" key="9">
    <source>
        <dbReference type="Proteomes" id="UP000243739"/>
    </source>
</evidence>
<keyword evidence="9" id="KW-1185">Reference proteome</keyword>
<evidence type="ECO:0000256" key="6">
    <source>
        <dbReference type="SAM" id="Phobius"/>
    </source>
</evidence>
<evidence type="ECO:0000256" key="1">
    <source>
        <dbReference type="ARBA" id="ARBA00004651"/>
    </source>
</evidence>
<dbReference type="AlphaFoldDB" id="A0A1D2YV51"/>
<dbReference type="InterPro" id="IPR051791">
    <property type="entry name" value="Pra-immunoreactive"/>
</dbReference>
<feature type="transmembrane region" description="Helical" evidence="6">
    <location>
        <begin position="105"/>
        <end position="124"/>
    </location>
</feature>
<protein>
    <recommendedName>
        <fullName evidence="7">RDD domain-containing protein</fullName>
    </recommendedName>
</protein>
<feature type="transmembrane region" description="Helical" evidence="6">
    <location>
        <begin position="49"/>
        <end position="69"/>
    </location>
</feature>
<dbReference type="InterPro" id="IPR010432">
    <property type="entry name" value="RDD"/>
</dbReference>
<dbReference type="STRING" id="337097.BHF71_08515"/>
<sequence>MYAGFWKRFFGYFIDSIVILLGEIILIFFLAVIEMIFNKIGIEQTIKENILVIIGLPLYISWPWLYYAVLESSRIQATLGKKVLQLIVVDIYNNRISFARASARYWSKVISAAILLIGFFMAGFTKEKRALHDIIAGTYVINKSHEENVTLIEA</sequence>
<keyword evidence="5 6" id="KW-0472">Membrane</keyword>
<evidence type="ECO:0000256" key="4">
    <source>
        <dbReference type="ARBA" id="ARBA00022989"/>
    </source>
</evidence>
<dbReference type="GO" id="GO:0005886">
    <property type="term" value="C:plasma membrane"/>
    <property type="evidence" value="ECO:0007669"/>
    <property type="project" value="UniProtKB-SubCell"/>
</dbReference>
<dbReference type="Pfam" id="PF06271">
    <property type="entry name" value="RDD"/>
    <property type="match status" value="1"/>
</dbReference>
<evidence type="ECO:0000313" key="8">
    <source>
        <dbReference type="EMBL" id="OEF99580.1"/>
    </source>
</evidence>
<comment type="caution">
    <text evidence="8">The sequence shown here is derived from an EMBL/GenBank/DDBJ whole genome shotgun (WGS) entry which is preliminary data.</text>
</comment>
<keyword evidence="3 6" id="KW-0812">Transmembrane</keyword>
<gene>
    <name evidence="8" type="ORF">BHF71_08515</name>
</gene>
<dbReference type="PANTHER" id="PTHR36115">
    <property type="entry name" value="PROLINE-RICH ANTIGEN HOMOLOG-RELATED"/>
    <property type="match status" value="1"/>
</dbReference>
<organism evidence="8 9">
    <name type="scientific">Vulcanibacillus modesticaldus</name>
    <dbReference type="NCBI Taxonomy" id="337097"/>
    <lineage>
        <taxon>Bacteria</taxon>
        <taxon>Bacillati</taxon>
        <taxon>Bacillota</taxon>
        <taxon>Bacilli</taxon>
        <taxon>Bacillales</taxon>
        <taxon>Bacillaceae</taxon>
        <taxon>Vulcanibacillus</taxon>
    </lineage>
</organism>
<feature type="transmembrane region" description="Helical" evidence="6">
    <location>
        <begin position="12"/>
        <end position="37"/>
    </location>
</feature>
<proteinExistence type="predicted"/>
<keyword evidence="2" id="KW-1003">Cell membrane</keyword>
<evidence type="ECO:0000256" key="3">
    <source>
        <dbReference type="ARBA" id="ARBA00022692"/>
    </source>
</evidence>
<evidence type="ECO:0000256" key="5">
    <source>
        <dbReference type="ARBA" id="ARBA00023136"/>
    </source>
</evidence>
<keyword evidence="4 6" id="KW-1133">Transmembrane helix</keyword>
<evidence type="ECO:0000256" key="2">
    <source>
        <dbReference type="ARBA" id="ARBA00022475"/>
    </source>
</evidence>
<name>A0A1D2YV51_9BACI</name>